<dbReference type="PANTHER" id="PTHR11002:SF76">
    <property type="entry name" value="CARBONIC ANHYDRASE"/>
    <property type="match status" value="1"/>
</dbReference>
<reference evidence="12 13" key="1">
    <citation type="journal article" date="2014" name="Genome Biol. Evol.">
        <title>The secreted proteins of Achlya hypogyna and Thraustotheca clavata identify the ancestral oomycete secretome and reveal gene acquisitions by horizontal gene transfer.</title>
        <authorList>
            <person name="Misner I."/>
            <person name="Blouin N."/>
            <person name="Leonard G."/>
            <person name="Richards T.A."/>
            <person name="Lane C.E."/>
        </authorList>
    </citation>
    <scope>NUCLEOTIDE SEQUENCE [LARGE SCALE GENOMIC DNA]</scope>
    <source>
        <strain evidence="12 13">ATCC 48635</strain>
    </source>
</reference>
<dbReference type="PROSITE" id="PS00704">
    <property type="entry name" value="PROK_CO2_ANHYDRASE_1"/>
    <property type="match status" value="1"/>
</dbReference>
<name>A0A1V9ZTI4_ACHHY</name>
<comment type="catalytic activity">
    <reaction evidence="8 10">
        <text>hydrogencarbonate + H(+) = CO2 + H2O</text>
        <dbReference type="Rhea" id="RHEA:10748"/>
        <dbReference type="ChEBI" id="CHEBI:15377"/>
        <dbReference type="ChEBI" id="CHEBI:15378"/>
        <dbReference type="ChEBI" id="CHEBI:16526"/>
        <dbReference type="ChEBI" id="CHEBI:17544"/>
        <dbReference type="EC" id="4.2.1.1"/>
    </reaction>
</comment>
<dbReference type="AlphaFoldDB" id="A0A1V9ZTI4"/>
<comment type="cofactor">
    <cofactor evidence="9">
        <name>Zn(2+)</name>
        <dbReference type="ChEBI" id="CHEBI:29105"/>
    </cofactor>
    <text evidence="9">Binds 1 zinc ion per subunit.</text>
</comment>
<dbReference type="Gene3D" id="3.40.1050.10">
    <property type="entry name" value="Carbonic anhydrase"/>
    <property type="match status" value="1"/>
</dbReference>
<dbReference type="InterPro" id="IPR015892">
    <property type="entry name" value="Carbonic_anhydrase_CS"/>
</dbReference>
<organism evidence="12 13">
    <name type="scientific">Achlya hypogyna</name>
    <name type="common">Oomycete</name>
    <name type="synonym">Protoachlya hypogyna</name>
    <dbReference type="NCBI Taxonomy" id="1202772"/>
    <lineage>
        <taxon>Eukaryota</taxon>
        <taxon>Sar</taxon>
        <taxon>Stramenopiles</taxon>
        <taxon>Oomycota</taxon>
        <taxon>Saprolegniomycetes</taxon>
        <taxon>Saprolegniales</taxon>
        <taxon>Achlyaceae</taxon>
        <taxon>Achlya</taxon>
    </lineage>
</organism>
<feature type="binding site" evidence="9">
    <location>
        <position position="66"/>
    </location>
    <ligand>
        <name>Zn(2+)</name>
        <dbReference type="ChEBI" id="CHEBI:29105"/>
    </ligand>
</feature>
<comment type="caution">
    <text evidence="12">The sequence shown here is derived from an EMBL/GenBank/DDBJ whole genome shotgun (WGS) entry which is preliminary data.</text>
</comment>
<feature type="compositionally biased region" description="Pro residues" evidence="11">
    <location>
        <begin position="1"/>
        <end position="12"/>
    </location>
</feature>
<comment type="function">
    <text evidence="10">Reversible hydration of carbon dioxide.</text>
</comment>
<evidence type="ECO:0000256" key="11">
    <source>
        <dbReference type="SAM" id="MobiDB-lite"/>
    </source>
</evidence>
<feature type="region of interest" description="Disordered" evidence="11">
    <location>
        <begin position="1"/>
        <end position="21"/>
    </location>
</feature>
<evidence type="ECO:0000256" key="10">
    <source>
        <dbReference type="RuleBase" id="RU003956"/>
    </source>
</evidence>
<evidence type="ECO:0000313" key="13">
    <source>
        <dbReference type="Proteomes" id="UP000243579"/>
    </source>
</evidence>
<accession>A0A1V9ZTI4</accession>
<evidence type="ECO:0000256" key="9">
    <source>
        <dbReference type="PIRSR" id="PIRSR601765-1"/>
    </source>
</evidence>
<dbReference type="GO" id="GO:0015976">
    <property type="term" value="P:carbon utilization"/>
    <property type="evidence" value="ECO:0007669"/>
    <property type="project" value="InterPro"/>
</dbReference>
<evidence type="ECO:0000256" key="5">
    <source>
        <dbReference type="ARBA" id="ARBA00022833"/>
    </source>
</evidence>
<protein>
    <recommendedName>
        <fullName evidence="3 10">Carbonic anhydrase</fullName>
        <ecNumber evidence="2 10">4.2.1.1</ecNumber>
    </recommendedName>
    <alternativeName>
        <fullName evidence="7 10">Carbonate dehydratase</fullName>
    </alternativeName>
</protein>
<dbReference type="PROSITE" id="PS00705">
    <property type="entry name" value="PROK_CO2_ANHYDRASE_2"/>
    <property type="match status" value="1"/>
</dbReference>
<comment type="similarity">
    <text evidence="1 10">Belongs to the beta-class carbonic anhydrase family.</text>
</comment>
<dbReference type="InterPro" id="IPR036874">
    <property type="entry name" value="Carbonic_anhydrase_sf"/>
</dbReference>
<dbReference type="GO" id="GO:0004089">
    <property type="term" value="F:carbonate dehydratase activity"/>
    <property type="evidence" value="ECO:0007669"/>
    <property type="project" value="UniProtKB-UniRule"/>
</dbReference>
<feature type="binding site" evidence="9">
    <location>
        <position position="125"/>
    </location>
    <ligand>
        <name>Zn(2+)</name>
        <dbReference type="ChEBI" id="CHEBI:29105"/>
    </ligand>
</feature>
<evidence type="ECO:0000256" key="2">
    <source>
        <dbReference type="ARBA" id="ARBA00012925"/>
    </source>
</evidence>
<gene>
    <name evidence="12" type="ORF">ACHHYP_01389</name>
</gene>
<dbReference type="GO" id="GO:0008270">
    <property type="term" value="F:zinc ion binding"/>
    <property type="evidence" value="ECO:0007669"/>
    <property type="project" value="UniProtKB-UniRule"/>
</dbReference>
<evidence type="ECO:0000256" key="7">
    <source>
        <dbReference type="ARBA" id="ARBA00031969"/>
    </source>
</evidence>
<evidence type="ECO:0000256" key="6">
    <source>
        <dbReference type="ARBA" id="ARBA00023239"/>
    </source>
</evidence>
<evidence type="ECO:0000256" key="8">
    <source>
        <dbReference type="ARBA" id="ARBA00048348"/>
    </source>
</evidence>
<dbReference type="NCBIfam" id="NF007756">
    <property type="entry name" value="PRK10437.1"/>
    <property type="match status" value="1"/>
</dbReference>
<feature type="binding site" evidence="9">
    <location>
        <position position="68"/>
    </location>
    <ligand>
        <name>Zn(2+)</name>
        <dbReference type="ChEBI" id="CHEBI:29105"/>
    </ligand>
</feature>
<dbReference type="Proteomes" id="UP000243579">
    <property type="component" value="Unassembled WGS sequence"/>
</dbReference>
<dbReference type="Pfam" id="PF00484">
    <property type="entry name" value="Pro_CA"/>
    <property type="match status" value="1"/>
</dbReference>
<dbReference type="EC" id="4.2.1.1" evidence="2 10"/>
<keyword evidence="5 9" id="KW-0862">Zinc</keyword>
<evidence type="ECO:0000313" key="12">
    <source>
        <dbReference type="EMBL" id="OQS01299.1"/>
    </source>
</evidence>
<dbReference type="CDD" id="cd00883">
    <property type="entry name" value="beta_CA_cladeA"/>
    <property type="match status" value="1"/>
</dbReference>
<proteinExistence type="inferred from homology"/>
<dbReference type="STRING" id="1202772.A0A1V9ZTI4"/>
<evidence type="ECO:0000256" key="1">
    <source>
        <dbReference type="ARBA" id="ARBA00006217"/>
    </source>
</evidence>
<keyword evidence="13" id="KW-1185">Reference proteome</keyword>
<dbReference type="FunFam" id="3.40.1050.10:FF:000001">
    <property type="entry name" value="Carbonic anhydrase"/>
    <property type="match status" value="1"/>
</dbReference>
<dbReference type="InterPro" id="IPR001765">
    <property type="entry name" value="Carbonic_anhydrase"/>
</dbReference>
<dbReference type="PANTHER" id="PTHR11002">
    <property type="entry name" value="CARBONIC ANHYDRASE"/>
    <property type="match status" value="1"/>
</dbReference>
<keyword evidence="4 9" id="KW-0479">Metal-binding</keyword>
<keyword evidence="6 10" id="KW-0456">Lyase</keyword>
<evidence type="ECO:0000256" key="4">
    <source>
        <dbReference type="ARBA" id="ARBA00022723"/>
    </source>
</evidence>
<evidence type="ECO:0000256" key="3">
    <source>
        <dbReference type="ARBA" id="ARBA00014628"/>
    </source>
</evidence>
<feature type="binding site" evidence="9">
    <location>
        <position position="122"/>
    </location>
    <ligand>
        <name>Zn(2+)</name>
        <dbReference type="ChEBI" id="CHEBI:29105"/>
    </ligand>
</feature>
<dbReference type="SMART" id="SM00947">
    <property type="entry name" value="Pro_CA"/>
    <property type="match status" value="1"/>
</dbReference>
<sequence length="240" mass="27066">MSAPRPPAPPSPRGRTRCTSVETGREGMAQLLERNKEWADEMRAKDPNFFLKLTDQQSPEILWIGCSDSRVPANEILKLPPGEVFVHRNIANQVLSTDMNCLSVLEYAVKFLKVKHIIVCGHYGCGGVNAALSQKEFGLVDNWIRSIKDLYIENAHKFHECDESTKLDLLIEENVASAVYNICHTRIVQNAWEEGQPVSVHGWCYRLTDGIIRDLNICVTGPDQVEGIYRRILDKAAPEH</sequence>
<dbReference type="EMBL" id="JNBR01000010">
    <property type="protein sequence ID" value="OQS01299.1"/>
    <property type="molecule type" value="Genomic_DNA"/>
</dbReference>
<dbReference type="OrthoDB" id="10248475at2759"/>
<dbReference type="SUPFAM" id="SSF53056">
    <property type="entry name" value="beta-carbonic anhydrase, cab"/>
    <property type="match status" value="1"/>
</dbReference>